<dbReference type="CDD" id="cd03801">
    <property type="entry name" value="GT4_PimA-like"/>
    <property type="match status" value="1"/>
</dbReference>
<dbReference type="SUPFAM" id="SSF53756">
    <property type="entry name" value="UDP-Glycosyltransferase/glycogen phosphorylase"/>
    <property type="match status" value="1"/>
</dbReference>
<name>A0A939GIB2_9BACT</name>
<dbReference type="PANTHER" id="PTHR45947:SF3">
    <property type="entry name" value="SULFOQUINOVOSYL TRANSFERASE SQD2"/>
    <property type="match status" value="1"/>
</dbReference>
<dbReference type="Proteomes" id="UP000664034">
    <property type="component" value="Unassembled WGS sequence"/>
</dbReference>
<proteinExistence type="predicted"/>
<comment type="caution">
    <text evidence="3">The sequence shown here is derived from an EMBL/GenBank/DDBJ whole genome shotgun (WGS) entry which is preliminary data.</text>
</comment>
<evidence type="ECO:0000259" key="2">
    <source>
        <dbReference type="Pfam" id="PF13439"/>
    </source>
</evidence>
<evidence type="ECO:0000313" key="4">
    <source>
        <dbReference type="Proteomes" id="UP000664034"/>
    </source>
</evidence>
<reference evidence="3" key="1">
    <citation type="submission" date="2021-03" db="EMBL/GenBank/DDBJ databases">
        <title>Fibrella sp. HMF5335 genome sequencing and assembly.</title>
        <authorList>
            <person name="Kang H."/>
            <person name="Kim H."/>
            <person name="Bae S."/>
            <person name="Joh K."/>
        </authorList>
    </citation>
    <scope>NUCLEOTIDE SEQUENCE</scope>
    <source>
        <strain evidence="3">HMF5335</strain>
    </source>
</reference>
<feature type="domain" description="Glycosyltransferase subfamily 4-like N-terminal" evidence="2">
    <location>
        <begin position="14"/>
        <end position="181"/>
    </location>
</feature>
<dbReference type="InterPro" id="IPR028098">
    <property type="entry name" value="Glyco_trans_4-like_N"/>
</dbReference>
<dbReference type="Gene3D" id="3.40.50.2000">
    <property type="entry name" value="Glycogen Phosphorylase B"/>
    <property type="match status" value="2"/>
</dbReference>
<dbReference type="RefSeq" id="WP_207366360.1">
    <property type="nucleotide sequence ID" value="NZ_JAFMYV010000011.1"/>
</dbReference>
<dbReference type="Pfam" id="PF00534">
    <property type="entry name" value="Glycos_transf_1"/>
    <property type="match status" value="1"/>
</dbReference>
<dbReference type="Pfam" id="PF13439">
    <property type="entry name" value="Glyco_transf_4"/>
    <property type="match status" value="1"/>
</dbReference>
<protein>
    <submittedName>
        <fullName evidence="3">Glycosyltransferase family 4 protein</fullName>
    </submittedName>
</protein>
<evidence type="ECO:0000313" key="3">
    <source>
        <dbReference type="EMBL" id="MBO0938821.1"/>
    </source>
</evidence>
<evidence type="ECO:0000259" key="1">
    <source>
        <dbReference type="Pfam" id="PF00534"/>
    </source>
</evidence>
<dbReference type="InterPro" id="IPR001296">
    <property type="entry name" value="Glyco_trans_1"/>
</dbReference>
<feature type="domain" description="Glycosyl transferase family 1" evidence="1">
    <location>
        <begin position="196"/>
        <end position="334"/>
    </location>
</feature>
<accession>A0A939GIB2</accession>
<keyword evidence="4" id="KW-1185">Reference proteome</keyword>
<dbReference type="PANTHER" id="PTHR45947">
    <property type="entry name" value="SULFOQUINOVOSYL TRANSFERASE SQD2"/>
    <property type="match status" value="1"/>
</dbReference>
<sequence length="387" mass="43244">MIVLTSTLNPSYSSGVVTYYKRLQDDLQRAGYAVRLVTHDNTPNLARRFLGGLSKVFWSAGWAGEILHNQLDHAAKLYFALRQIPASQVELVHAQDPIAGAMARLAYGKNVPIILTCHFQENPVAEMQAIRPLSPVVEARLVRWNRWLFSKVDQFVFVSQYAYQKSVHLLPAAHHYTIIHDTVSPAPAAPAAAPRPLRITNVGFIEERRNQIHLIRIAHELKQLTNQPIEIWLIGDGPKRAEWQRLAQTLGVGSMVQFLGRQRKPWQLLTESDLYVHLAHNENCPHAIIEAMAASVPVMAIPVGGAIELLPNPKSHLSQSPKADAVSILAVLEGKKRAQLLKEQRAFFLEQLNPDAALTKLLAVYARCKTRSAQQAVPYINTELAYS</sequence>
<dbReference type="GO" id="GO:0016757">
    <property type="term" value="F:glycosyltransferase activity"/>
    <property type="evidence" value="ECO:0007669"/>
    <property type="project" value="InterPro"/>
</dbReference>
<dbReference type="InterPro" id="IPR050194">
    <property type="entry name" value="Glycosyltransferase_grp1"/>
</dbReference>
<dbReference type="EMBL" id="JAFMYV010000011">
    <property type="protein sequence ID" value="MBO0938821.1"/>
    <property type="molecule type" value="Genomic_DNA"/>
</dbReference>
<gene>
    <name evidence="3" type="ORF">J2I47_19875</name>
</gene>
<organism evidence="3 4">
    <name type="scientific">Fibrella rubiginis</name>
    <dbReference type="NCBI Taxonomy" id="2817060"/>
    <lineage>
        <taxon>Bacteria</taxon>
        <taxon>Pseudomonadati</taxon>
        <taxon>Bacteroidota</taxon>
        <taxon>Cytophagia</taxon>
        <taxon>Cytophagales</taxon>
        <taxon>Spirosomataceae</taxon>
        <taxon>Fibrella</taxon>
    </lineage>
</organism>
<dbReference type="AlphaFoldDB" id="A0A939GIB2"/>